<reference evidence="6" key="1">
    <citation type="submission" date="2015-11" db="EMBL/GenBank/DDBJ databases">
        <title>De novo transcriptome assembly of four potential Pierce s Disease insect vectors from Arizona vineyards.</title>
        <authorList>
            <person name="Tassone E.E."/>
        </authorList>
    </citation>
    <scope>NUCLEOTIDE SEQUENCE</scope>
</reference>
<dbReference type="GO" id="GO:0016618">
    <property type="term" value="F:hydroxypyruvate reductase [NAD(P)H] activity"/>
    <property type="evidence" value="ECO:0007669"/>
    <property type="project" value="TreeGrafter"/>
</dbReference>
<organism evidence="6">
    <name type="scientific">Cuerna arida</name>
    <dbReference type="NCBI Taxonomy" id="1464854"/>
    <lineage>
        <taxon>Eukaryota</taxon>
        <taxon>Metazoa</taxon>
        <taxon>Ecdysozoa</taxon>
        <taxon>Arthropoda</taxon>
        <taxon>Hexapoda</taxon>
        <taxon>Insecta</taxon>
        <taxon>Pterygota</taxon>
        <taxon>Neoptera</taxon>
        <taxon>Paraneoptera</taxon>
        <taxon>Hemiptera</taxon>
        <taxon>Auchenorrhyncha</taxon>
        <taxon>Membracoidea</taxon>
        <taxon>Cicadellidae</taxon>
        <taxon>Cicadellinae</taxon>
        <taxon>Proconiini</taxon>
        <taxon>Cuerna</taxon>
    </lineage>
</organism>
<dbReference type="GO" id="GO:0005829">
    <property type="term" value="C:cytosol"/>
    <property type="evidence" value="ECO:0007669"/>
    <property type="project" value="TreeGrafter"/>
</dbReference>
<dbReference type="GO" id="GO:0030267">
    <property type="term" value="F:glyoxylate reductase (NADPH) activity"/>
    <property type="evidence" value="ECO:0007669"/>
    <property type="project" value="TreeGrafter"/>
</dbReference>
<dbReference type="GO" id="GO:0051287">
    <property type="term" value="F:NAD binding"/>
    <property type="evidence" value="ECO:0007669"/>
    <property type="project" value="InterPro"/>
</dbReference>
<evidence type="ECO:0000256" key="2">
    <source>
        <dbReference type="ARBA" id="ARBA00073306"/>
    </source>
</evidence>
<dbReference type="SUPFAM" id="SSF52283">
    <property type="entry name" value="Formate/glycerate dehydrogenase catalytic domain-like"/>
    <property type="match status" value="1"/>
</dbReference>
<protein>
    <recommendedName>
        <fullName evidence="2">Glyoxylate reductase/hydroxypyruvate reductase</fullName>
    </recommendedName>
</protein>
<feature type="domain" description="D-isomer specific 2-hydroxyacid dehydrogenase NAD-binding" evidence="5">
    <location>
        <begin position="134"/>
        <end position="313"/>
    </location>
</feature>
<evidence type="ECO:0000259" key="5">
    <source>
        <dbReference type="Pfam" id="PF02826"/>
    </source>
</evidence>
<evidence type="ECO:0000259" key="4">
    <source>
        <dbReference type="Pfam" id="PF00389"/>
    </source>
</evidence>
<keyword evidence="1 3" id="KW-0560">Oxidoreductase</keyword>
<sequence>MKRLSFFMLSVEGVFFHRMSNLSSKPRVLISHNAIPQVAIDILKDKFETVVVKGTPNPTREELLQLIQGCSAALWYGHIKVDREMIDAAGDSLKIVAHSGAGYDHIDVTYLKEKGIMCTNAANVLGPAVAEIAIALTLEVSRRTLEGYKAITTGTWLMNHATWMTGHGLSNKTVGIIGLGQNGFAIAKRIVGFEIGRLLYNDLTELEEKARSVNAEFVSKEVIFKESDFLYLCVPLNNETRFLVNKETLSTMKNTSILINTSRGEVVHQEDLIEALQKNIIYGAGLDVMYPEPLPQDHILTKLPTCALTPHIGSRTFENRKAMFILAAQNVYNALTGQPVLTPVI</sequence>
<proteinExistence type="inferred from homology"/>
<evidence type="ECO:0000313" key="6">
    <source>
        <dbReference type="EMBL" id="JAS48402.1"/>
    </source>
</evidence>
<dbReference type="Pfam" id="PF02826">
    <property type="entry name" value="2-Hacid_dh_C"/>
    <property type="match status" value="1"/>
</dbReference>
<accession>A0A1B6FDX1</accession>
<dbReference type="InterPro" id="IPR036291">
    <property type="entry name" value="NAD(P)-bd_dom_sf"/>
</dbReference>
<dbReference type="PANTHER" id="PTHR10996:SF277">
    <property type="entry name" value="GLYOXYLATE REDUCTASE_HYDROXYPYRUVATE REDUCTASE"/>
    <property type="match status" value="1"/>
</dbReference>
<dbReference type="InterPro" id="IPR050223">
    <property type="entry name" value="D-isomer_2-hydroxyacid_DH"/>
</dbReference>
<name>A0A1B6FDX1_9HEMI</name>
<evidence type="ECO:0000256" key="1">
    <source>
        <dbReference type="ARBA" id="ARBA00023002"/>
    </source>
</evidence>
<dbReference type="Pfam" id="PF00389">
    <property type="entry name" value="2-Hacid_dh"/>
    <property type="match status" value="1"/>
</dbReference>
<dbReference type="EMBL" id="GECZ01021367">
    <property type="protein sequence ID" value="JAS48402.1"/>
    <property type="molecule type" value="Transcribed_RNA"/>
</dbReference>
<dbReference type="InterPro" id="IPR006140">
    <property type="entry name" value="D-isomer_DH_NAD-bd"/>
</dbReference>
<dbReference type="Gene3D" id="3.40.50.720">
    <property type="entry name" value="NAD(P)-binding Rossmann-like Domain"/>
    <property type="match status" value="2"/>
</dbReference>
<dbReference type="FunFam" id="3.40.50.720:FF:000026">
    <property type="entry name" value="Glyoxylate/hydroxypyruvate reductase B"/>
    <property type="match status" value="1"/>
</dbReference>
<dbReference type="InterPro" id="IPR006139">
    <property type="entry name" value="D-isomer_2_OHA_DH_cat_dom"/>
</dbReference>
<dbReference type="CDD" id="cd05301">
    <property type="entry name" value="GDH"/>
    <property type="match status" value="1"/>
</dbReference>
<dbReference type="SUPFAM" id="SSF51735">
    <property type="entry name" value="NAD(P)-binding Rossmann-fold domains"/>
    <property type="match status" value="1"/>
</dbReference>
<dbReference type="AlphaFoldDB" id="A0A1B6FDX1"/>
<feature type="domain" description="D-isomer specific 2-hydroxyacid dehydrogenase catalytic" evidence="4">
    <location>
        <begin position="28"/>
        <end position="344"/>
    </location>
</feature>
<dbReference type="PANTHER" id="PTHR10996">
    <property type="entry name" value="2-HYDROXYACID DEHYDROGENASE-RELATED"/>
    <property type="match status" value="1"/>
</dbReference>
<gene>
    <name evidence="6" type="ORF">g.12594</name>
</gene>
<comment type="similarity">
    <text evidence="3">Belongs to the D-isomer specific 2-hydroxyacid dehydrogenase family.</text>
</comment>
<evidence type="ECO:0000256" key="3">
    <source>
        <dbReference type="RuleBase" id="RU003719"/>
    </source>
</evidence>